<keyword evidence="6" id="KW-0408">Iron</keyword>
<feature type="domain" description="Nitrite/Sulfite reductase ferredoxin-like" evidence="9">
    <location>
        <begin position="53"/>
        <end position="110"/>
    </location>
</feature>
<accession>A0A2Z6DXN5</accession>
<keyword evidence="3" id="KW-0349">Heme</keyword>
<reference evidence="10 11" key="1">
    <citation type="submission" date="2018-04" db="EMBL/GenBank/DDBJ databases">
        <title>Complete genome sequence of Hydrogenophilus thermoluteolus TH-1.</title>
        <authorList>
            <person name="Arai H."/>
        </authorList>
    </citation>
    <scope>NUCLEOTIDE SEQUENCE [LARGE SCALE GENOMIC DNA]</scope>
    <source>
        <strain evidence="10 11">TH-1</strain>
    </source>
</reference>
<evidence type="ECO:0000256" key="4">
    <source>
        <dbReference type="ARBA" id="ARBA00022723"/>
    </source>
</evidence>
<dbReference type="InterPro" id="IPR036136">
    <property type="entry name" value="Nit/Sulf_reduc_fer-like_dom_sf"/>
</dbReference>
<evidence type="ECO:0000256" key="5">
    <source>
        <dbReference type="ARBA" id="ARBA00023002"/>
    </source>
</evidence>
<keyword evidence="5" id="KW-0560">Oxidoreductase</keyword>
<evidence type="ECO:0000259" key="9">
    <source>
        <dbReference type="Pfam" id="PF03460"/>
    </source>
</evidence>
<feature type="domain" description="Nitrite/sulphite reductase 4Fe-4S" evidence="8">
    <location>
        <begin position="423"/>
        <end position="559"/>
    </location>
</feature>
<protein>
    <submittedName>
        <fullName evidence="10">Nitrite/sulfite reductase ferredoxin subunit</fullName>
    </submittedName>
</protein>
<name>A0A2Z6DXN5_HYDTE</name>
<dbReference type="InterPro" id="IPR051329">
    <property type="entry name" value="NIR_SIR_4Fe-4S"/>
</dbReference>
<dbReference type="Pfam" id="PF01077">
    <property type="entry name" value="NIR_SIR"/>
    <property type="match status" value="2"/>
</dbReference>
<dbReference type="KEGG" id="htl:HPTL_0820"/>
<dbReference type="PANTHER" id="PTHR32439">
    <property type="entry name" value="FERREDOXIN--NITRITE REDUCTASE, CHLOROPLASTIC"/>
    <property type="match status" value="1"/>
</dbReference>
<dbReference type="PANTHER" id="PTHR32439:SF0">
    <property type="entry name" value="FERREDOXIN--NITRITE REDUCTASE, CHLOROPLASTIC"/>
    <property type="match status" value="1"/>
</dbReference>
<keyword evidence="7" id="KW-0411">Iron-sulfur</keyword>
<feature type="domain" description="Nitrite/sulphite reductase 4Fe-4S" evidence="8">
    <location>
        <begin position="119"/>
        <end position="270"/>
    </location>
</feature>
<keyword evidence="2" id="KW-0004">4Fe-4S</keyword>
<evidence type="ECO:0000313" key="10">
    <source>
        <dbReference type="EMBL" id="BBD77088.1"/>
    </source>
</evidence>
<feature type="domain" description="Nitrite/Sulfite reductase ferredoxin-like" evidence="9">
    <location>
        <begin position="359"/>
        <end position="409"/>
    </location>
</feature>
<evidence type="ECO:0000256" key="3">
    <source>
        <dbReference type="ARBA" id="ARBA00022617"/>
    </source>
</evidence>
<dbReference type="InterPro" id="IPR006067">
    <property type="entry name" value="NO2/SO3_Rdtase_4Fe4S_dom"/>
</dbReference>
<dbReference type="SUPFAM" id="SSF55124">
    <property type="entry name" value="Nitrite/Sulfite reductase N-terminal domain-like"/>
    <property type="match status" value="2"/>
</dbReference>
<dbReference type="GO" id="GO:0020037">
    <property type="term" value="F:heme binding"/>
    <property type="evidence" value="ECO:0007669"/>
    <property type="project" value="InterPro"/>
</dbReference>
<dbReference type="Pfam" id="PF03460">
    <property type="entry name" value="NIR_SIR_ferr"/>
    <property type="match status" value="2"/>
</dbReference>
<evidence type="ECO:0000256" key="2">
    <source>
        <dbReference type="ARBA" id="ARBA00022485"/>
    </source>
</evidence>
<evidence type="ECO:0000256" key="1">
    <source>
        <dbReference type="ARBA" id="ARBA00010429"/>
    </source>
</evidence>
<dbReference type="GO" id="GO:0051539">
    <property type="term" value="F:4 iron, 4 sulfur cluster binding"/>
    <property type="evidence" value="ECO:0007669"/>
    <property type="project" value="UniProtKB-KW"/>
</dbReference>
<gene>
    <name evidence="10" type="ORF">HPTL_0820</name>
</gene>
<dbReference type="SUPFAM" id="SSF56014">
    <property type="entry name" value="Nitrite and sulphite reductase 4Fe-4S domain-like"/>
    <property type="match status" value="2"/>
</dbReference>
<dbReference type="EMBL" id="AP018558">
    <property type="protein sequence ID" value="BBD77088.1"/>
    <property type="molecule type" value="Genomic_DNA"/>
</dbReference>
<comment type="similarity">
    <text evidence="1">Belongs to the nitrite and sulfite reductase 4Fe-4S domain family.</text>
</comment>
<dbReference type="GO" id="GO:0016491">
    <property type="term" value="F:oxidoreductase activity"/>
    <property type="evidence" value="ECO:0007669"/>
    <property type="project" value="UniProtKB-KW"/>
</dbReference>
<dbReference type="InterPro" id="IPR005117">
    <property type="entry name" value="NiRdtase/SiRdtase_haem-b_fer"/>
</dbReference>
<keyword evidence="11" id="KW-1185">Reference proteome</keyword>
<keyword evidence="4" id="KW-0479">Metal-binding</keyword>
<organism evidence="10 11">
    <name type="scientific">Hydrogenophilus thermoluteolus</name>
    <name type="common">Pseudomonas hydrogenothermophila</name>
    <dbReference type="NCBI Taxonomy" id="297"/>
    <lineage>
        <taxon>Bacteria</taxon>
        <taxon>Pseudomonadati</taxon>
        <taxon>Pseudomonadota</taxon>
        <taxon>Hydrogenophilia</taxon>
        <taxon>Hydrogenophilales</taxon>
        <taxon>Hydrogenophilaceae</taxon>
        <taxon>Hydrogenophilus</taxon>
    </lineage>
</organism>
<evidence type="ECO:0000313" key="11">
    <source>
        <dbReference type="Proteomes" id="UP000262004"/>
    </source>
</evidence>
<evidence type="ECO:0000256" key="6">
    <source>
        <dbReference type="ARBA" id="ARBA00023004"/>
    </source>
</evidence>
<dbReference type="InterPro" id="IPR045854">
    <property type="entry name" value="NO2/SO3_Rdtase_4Fe4S_sf"/>
</dbReference>
<dbReference type="GO" id="GO:0046872">
    <property type="term" value="F:metal ion binding"/>
    <property type="evidence" value="ECO:0007669"/>
    <property type="project" value="UniProtKB-KW"/>
</dbReference>
<dbReference type="AlphaFoldDB" id="A0A2Z6DXN5"/>
<dbReference type="RefSeq" id="WP_119334865.1">
    <property type="nucleotide sequence ID" value="NZ_AP018558.1"/>
</dbReference>
<proteinExistence type="inferred from homology"/>
<dbReference type="Gene3D" id="3.30.413.10">
    <property type="entry name" value="Sulfite Reductase Hemoprotein, domain 1"/>
    <property type="match status" value="2"/>
</dbReference>
<dbReference type="OrthoDB" id="3189055at2"/>
<evidence type="ECO:0000256" key="7">
    <source>
        <dbReference type="ARBA" id="ARBA00023014"/>
    </source>
</evidence>
<dbReference type="Proteomes" id="UP000262004">
    <property type="component" value="Chromosome"/>
</dbReference>
<evidence type="ECO:0000259" key="8">
    <source>
        <dbReference type="Pfam" id="PF01077"/>
    </source>
</evidence>
<dbReference type="Gene3D" id="3.90.480.10">
    <property type="entry name" value="Sulfite Reductase Hemoprotein,Domain 2"/>
    <property type="match status" value="1"/>
</dbReference>
<dbReference type="Gene3D" id="3.90.480.20">
    <property type="match status" value="1"/>
</dbReference>
<sequence length="579" mass="64864">MYRYDTYDRQLVAERVAQYRDQLARYLSGALRDEEFLPLRLQNGLYIQRHAPMLRVAIPYGLLSADQLRALATVAERWDRGYGHFTTRQNIQFNWVRLEETAEILAFLAEHDLHAIQTSGNCIRNITTDALAGVAADERVDPRPWCEFIRQWATFHPEFAFLPRKFKIAVNGAKEDRAAIRAHDIGLDLYPTDDPLAPEFDVYVGGGLGRTPMVGQRLYARVPAAELIPTLEAILRVYNRFGRRDNKYKARIKILLQALGVEAFRAAVDAERARGDTVVAAYRDGWRDEVARIAAHFAEDDERAARTASKWRAEQAQPTLRDAGEERAFARWRSRNVLPHRVLGFVAVALVTKRHERAPGDVTAEEMRAIADWSERYADGEIRVTHEQNLVLAWVPEAALPALWREVRALGFGRPTFRLATDVISCPGGDYCALANARSIPVAQTVIAQLDRDPKRLAALGKVAINLSGCMNACGHHHLGAIGVLGVDKKGEEWYQITIGGQEGNDLRLGQVIGPSVRAEAVAPAIERLLDTYLALRRPEERFAETVARVGVEPFKTAVYGGESGFSPQQNQEHDHVVA</sequence>